<dbReference type="EMBL" id="LAVA02000016">
    <property type="protein sequence ID" value="OIJ68365.1"/>
    <property type="molecule type" value="Genomic_DNA"/>
</dbReference>
<gene>
    <name evidence="2" type="ORF">WN71_008050</name>
</gene>
<sequence length="103" mass="11100">MTYSLALRPVRAGAAFMRRVPENTAPIQSPRGSHVCERRAPNGVVGQRGGGKAEPSFLVSHELDLDQAPDAYEHFANRDDSWTKVVLHPDGHGGSGRRAARAG</sequence>
<protein>
    <submittedName>
        <fullName evidence="2">Uncharacterized protein</fullName>
    </submittedName>
</protein>
<dbReference type="Proteomes" id="UP000034196">
    <property type="component" value="Unassembled WGS sequence"/>
</dbReference>
<organism evidence="2 3">
    <name type="scientific">Streptomyces mangrovisoli</name>
    <dbReference type="NCBI Taxonomy" id="1428628"/>
    <lineage>
        <taxon>Bacteria</taxon>
        <taxon>Bacillati</taxon>
        <taxon>Actinomycetota</taxon>
        <taxon>Actinomycetes</taxon>
        <taxon>Kitasatosporales</taxon>
        <taxon>Streptomycetaceae</taxon>
        <taxon>Streptomyces</taxon>
    </lineage>
</organism>
<proteinExistence type="predicted"/>
<evidence type="ECO:0000313" key="2">
    <source>
        <dbReference type="EMBL" id="OIJ68365.1"/>
    </source>
</evidence>
<dbReference type="AlphaFoldDB" id="A0A1J4P4G8"/>
<evidence type="ECO:0000256" key="1">
    <source>
        <dbReference type="SAM" id="MobiDB-lite"/>
    </source>
</evidence>
<accession>A0A1J4P4G8</accession>
<comment type="caution">
    <text evidence="2">The sequence shown here is derived from an EMBL/GenBank/DDBJ whole genome shotgun (WGS) entry which is preliminary data.</text>
</comment>
<keyword evidence="3" id="KW-1185">Reference proteome</keyword>
<evidence type="ECO:0000313" key="3">
    <source>
        <dbReference type="Proteomes" id="UP000034196"/>
    </source>
</evidence>
<name>A0A1J4P4G8_9ACTN</name>
<dbReference type="STRING" id="1428628.WN71_008050"/>
<reference evidence="2" key="1">
    <citation type="submission" date="2016-10" db="EMBL/GenBank/DDBJ databases">
        <title>Genome sequence of Streptomyces mangrovisoli MUSC 149.</title>
        <authorList>
            <person name="Lee L.-H."/>
            <person name="Ser H.-L."/>
        </authorList>
    </citation>
    <scope>NUCLEOTIDE SEQUENCE [LARGE SCALE GENOMIC DNA]</scope>
    <source>
        <strain evidence="2">MUSC 149</strain>
    </source>
</reference>
<feature type="region of interest" description="Disordered" evidence="1">
    <location>
        <begin position="23"/>
        <end position="53"/>
    </location>
</feature>